<protein>
    <submittedName>
        <fullName evidence="3">Uncharacterized protein</fullName>
    </submittedName>
</protein>
<keyword evidence="4" id="KW-1185">Reference proteome</keyword>
<proteinExistence type="predicted"/>
<keyword evidence="2" id="KW-0732">Signal</keyword>
<feature type="chain" id="PRO_5046749492" evidence="2">
    <location>
        <begin position="25"/>
        <end position="169"/>
    </location>
</feature>
<sequence>MKMVMLRMLSQVTVFLMLTAEGQEEVVHQELSLLCLLHLARVKAEADMAALKARHKLLKQKHALEEQKEQLRKKKEELDLEIEIAASMAKVKVFQGSVCSQVISAAQIRSDGINSYFEHENKRSQMLMQIHLYLQQLELTVITKLQPFSPILIWVHDLKIQKLNKIQTH</sequence>
<evidence type="ECO:0000313" key="4">
    <source>
        <dbReference type="Proteomes" id="UP001434883"/>
    </source>
</evidence>
<reference evidence="3 4" key="1">
    <citation type="submission" date="2021-06" db="EMBL/GenBank/DDBJ databases">
        <authorList>
            <person name="Palmer J.M."/>
        </authorList>
    </citation>
    <scope>NUCLEOTIDE SEQUENCE [LARGE SCALE GENOMIC DNA]</scope>
    <source>
        <strain evidence="3 4">XC_2019</strain>
        <tissue evidence="3">Muscle</tissue>
    </source>
</reference>
<dbReference type="Proteomes" id="UP001434883">
    <property type="component" value="Unassembled WGS sequence"/>
</dbReference>
<organism evidence="3 4">
    <name type="scientific">Xenoophorus captivus</name>
    <dbReference type="NCBI Taxonomy" id="1517983"/>
    <lineage>
        <taxon>Eukaryota</taxon>
        <taxon>Metazoa</taxon>
        <taxon>Chordata</taxon>
        <taxon>Craniata</taxon>
        <taxon>Vertebrata</taxon>
        <taxon>Euteleostomi</taxon>
        <taxon>Actinopterygii</taxon>
        <taxon>Neopterygii</taxon>
        <taxon>Teleostei</taxon>
        <taxon>Neoteleostei</taxon>
        <taxon>Acanthomorphata</taxon>
        <taxon>Ovalentaria</taxon>
        <taxon>Atherinomorphae</taxon>
        <taxon>Cyprinodontiformes</taxon>
        <taxon>Goodeidae</taxon>
        <taxon>Xenoophorus</taxon>
    </lineage>
</organism>
<evidence type="ECO:0000313" key="3">
    <source>
        <dbReference type="EMBL" id="MEQ2190666.1"/>
    </source>
</evidence>
<feature type="coiled-coil region" evidence="1">
    <location>
        <begin position="41"/>
        <end position="88"/>
    </location>
</feature>
<name>A0ABV0Q4E8_9TELE</name>
<accession>A0ABV0Q4E8</accession>
<feature type="signal peptide" evidence="2">
    <location>
        <begin position="1"/>
        <end position="24"/>
    </location>
</feature>
<comment type="caution">
    <text evidence="3">The sequence shown here is derived from an EMBL/GenBank/DDBJ whole genome shotgun (WGS) entry which is preliminary data.</text>
</comment>
<dbReference type="EMBL" id="JAHRIN010000148">
    <property type="protein sequence ID" value="MEQ2190666.1"/>
    <property type="molecule type" value="Genomic_DNA"/>
</dbReference>
<keyword evidence="1" id="KW-0175">Coiled coil</keyword>
<evidence type="ECO:0000256" key="2">
    <source>
        <dbReference type="SAM" id="SignalP"/>
    </source>
</evidence>
<gene>
    <name evidence="3" type="ORF">XENOCAPTIV_004677</name>
</gene>
<evidence type="ECO:0000256" key="1">
    <source>
        <dbReference type="SAM" id="Coils"/>
    </source>
</evidence>